<dbReference type="SUPFAM" id="SSF81383">
    <property type="entry name" value="F-box domain"/>
    <property type="match status" value="1"/>
</dbReference>
<gene>
    <name evidence="1" type="ORF">PAC_09460</name>
</gene>
<name>A0A1L7X3H8_9HELO</name>
<dbReference type="InterPro" id="IPR036047">
    <property type="entry name" value="F-box-like_dom_sf"/>
</dbReference>
<dbReference type="OrthoDB" id="3644718at2759"/>
<sequence>MSSRNAPLQTISRTGPIQNARNIQQNCERAHQSSLLLTTLPRELHHQIISHLGPANQRLLGATCVHFCQIYRASYRKTDILVNLEQDLEIRGTRRYEEIVMNWLPDLRRSPWLREMWFKALRDERRKEADGGWSEMWMGRGCLEY</sequence>
<accession>A0A1L7X3H8</accession>
<keyword evidence="2" id="KW-1185">Reference proteome</keyword>
<protein>
    <recommendedName>
        <fullName evidence="3">F-box domain-containing protein</fullName>
    </recommendedName>
</protein>
<dbReference type="AlphaFoldDB" id="A0A1L7X3H8"/>
<reference evidence="1 2" key="1">
    <citation type="submission" date="2016-03" db="EMBL/GenBank/DDBJ databases">
        <authorList>
            <person name="Ploux O."/>
        </authorList>
    </citation>
    <scope>NUCLEOTIDE SEQUENCE [LARGE SCALE GENOMIC DNA]</scope>
    <source>
        <strain evidence="1 2">UAMH 11012</strain>
    </source>
</reference>
<evidence type="ECO:0000313" key="2">
    <source>
        <dbReference type="Proteomes" id="UP000184330"/>
    </source>
</evidence>
<dbReference type="EMBL" id="FJOG01000014">
    <property type="protein sequence ID" value="CZR59566.1"/>
    <property type="molecule type" value="Genomic_DNA"/>
</dbReference>
<proteinExistence type="predicted"/>
<organism evidence="1 2">
    <name type="scientific">Phialocephala subalpina</name>
    <dbReference type="NCBI Taxonomy" id="576137"/>
    <lineage>
        <taxon>Eukaryota</taxon>
        <taxon>Fungi</taxon>
        <taxon>Dikarya</taxon>
        <taxon>Ascomycota</taxon>
        <taxon>Pezizomycotina</taxon>
        <taxon>Leotiomycetes</taxon>
        <taxon>Helotiales</taxon>
        <taxon>Mollisiaceae</taxon>
        <taxon>Phialocephala</taxon>
        <taxon>Phialocephala fortinii species complex</taxon>
    </lineage>
</organism>
<evidence type="ECO:0000313" key="1">
    <source>
        <dbReference type="EMBL" id="CZR59566.1"/>
    </source>
</evidence>
<evidence type="ECO:0008006" key="3">
    <source>
        <dbReference type="Google" id="ProtNLM"/>
    </source>
</evidence>
<dbReference type="Proteomes" id="UP000184330">
    <property type="component" value="Unassembled WGS sequence"/>
</dbReference>